<dbReference type="Pfam" id="PF02272">
    <property type="entry name" value="DHHA1"/>
    <property type="match status" value="1"/>
</dbReference>
<dbReference type="Gene3D" id="3.10.310.30">
    <property type="match status" value="1"/>
</dbReference>
<dbReference type="EMBL" id="UINC01055665">
    <property type="protein sequence ID" value="SVB74808.1"/>
    <property type="molecule type" value="Genomic_DNA"/>
</dbReference>
<dbReference type="SUPFAM" id="SSF64182">
    <property type="entry name" value="DHH phosphoesterases"/>
    <property type="match status" value="1"/>
</dbReference>
<dbReference type="InterPro" id="IPR052968">
    <property type="entry name" value="Nucleotide_metab_enz"/>
</dbReference>
<sequence>MVREAQHGEKEKAENDWRHGTNSARLTPMSEFPKPEVIITHESDLDGFVSGHLLQRLARKLFDTDVPLQAWNYNNWERRPLREQSAWVCDLNFAARMDRENWLIVDHHATEVEPRKCRLVHDTSKSASLLSYELCQQHDLGNEKLDRLVHYTNVGDLFLTDDPEFTRAIDYGSLVKQYYFWNLHSMIGEDLESLVDHPLLKVVATRREVVNPLGFAHAKANLERLTDIVGLVDTPVGDSNTILHQLLDDDEVPYPVLATLTIRFRTVSISLRSQNGEALPIAKQLQGGGHPNASGASLPNTVQRIPDAKEYLKKVLNPEVGDTGLGSLEEALKGVEVK</sequence>
<dbReference type="InterPro" id="IPR003156">
    <property type="entry name" value="DHHA1_dom"/>
</dbReference>
<gene>
    <name evidence="3" type="ORF">METZ01_LOCUS227662</name>
</gene>
<organism evidence="3">
    <name type="scientific">marine metagenome</name>
    <dbReference type="NCBI Taxonomy" id="408172"/>
    <lineage>
        <taxon>unclassified sequences</taxon>
        <taxon>metagenomes</taxon>
        <taxon>ecological metagenomes</taxon>
    </lineage>
</organism>
<evidence type="ECO:0000313" key="3">
    <source>
        <dbReference type="EMBL" id="SVB74808.1"/>
    </source>
</evidence>
<name>A0A382GHZ8_9ZZZZ</name>
<dbReference type="AlphaFoldDB" id="A0A382GHZ8"/>
<evidence type="ECO:0000259" key="2">
    <source>
        <dbReference type="Pfam" id="PF02272"/>
    </source>
</evidence>
<evidence type="ECO:0000256" key="1">
    <source>
        <dbReference type="SAM" id="MobiDB-lite"/>
    </source>
</evidence>
<feature type="region of interest" description="Disordered" evidence="1">
    <location>
        <begin position="1"/>
        <end position="26"/>
    </location>
</feature>
<reference evidence="3" key="1">
    <citation type="submission" date="2018-05" db="EMBL/GenBank/DDBJ databases">
        <authorList>
            <person name="Lanie J.A."/>
            <person name="Ng W.-L."/>
            <person name="Kazmierczak K.M."/>
            <person name="Andrzejewski T.M."/>
            <person name="Davidsen T.M."/>
            <person name="Wayne K.J."/>
            <person name="Tettelin H."/>
            <person name="Glass J.I."/>
            <person name="Rusch D."/>
            <person name="Podicherti R."/>
            <person name="Tsui H.-C.T."/>
            <person name="Winkler M.E."/>
        </authorList>
    </citation>
    <scope>NUCLEOTIDE SEQUENCE</scope>
</reference>
<feature type="compositionally biased region" description="Basic and acidic residues" evidence="1">
    <location>
        <begin position="1"/>
        <end position="19"/>
    </location>
</feature>
<dbReference type="GO" id="GO:0003676">
    <property type="term" value="F:nucleic acid binding"/>
    <property type="evidence" value="ECO:0007669"/>
    <property type="project" value="InterPro"/>
</dbReference>
<protein>
    <recommendedName>
        <fullName evidence="2">DHHA1 domain-containing protein</fullName>
    </recommendedName>
</protein>
<accession>A0A382GHZ8</accession>
<dbReference type="PANTHER" id="PTHR42146">
    <property type="entry name" value="3',5'-CYCLIC-NUCLEOTIDE PHOSPHODIESTERASE"/>
    <property type="match status" value="1"/>
</dbReference>
<dbReference type="PANTHER" id="PTHR42146:SF1">
    <property type="entry name" value="OLIGORIBONUCLEASE NRNB"/>
    <property type="match status" value="1"/>
</dbReference>
<dbReference type="InterPro" id="IPR038763">
    <property type="entry name" value="DHH_sf"/>
</dbReference>
<feature type="domain" description="DHHA1" evidence="2">
    <location>
        <begin position="236"/>
        <end position="316"/>
    </location>
</feature>
<proteinExistence type="predicted"/>